<dbReference type="AlphaFoldDB" id="A0ABD2ZEB1"/>
<dbReference type="GO" id="GO:0050793">
    <property type="term" value="P:regulation of developmental process"/>
    <property type="evidence" value="ECO:0007669"/>
    <property type="project" value="UniProtKB-ARBA"/>
</dbReference>
<feature type="domain" description="CP-type G" evidence="7">
    <location>
        <begin position="134"/>
        <end position="319"/>
    </location>
</feature>
<evidence type="ECO:0000313" key="9">
    <source>
        <dbReference type="Proteomes" id="UP001630127"/>
    </source>
</evidence>
<evidence type="ECO:0000259" key="7">
    <source>
        <dbReference type="PROSITE" id="PS51721"/>
    </source>
</evidence>
<dbReference type="Pfam" id="PF08701">
    <property type="entry name" value="GN3L_Grn1"/>
    <property type="match status" value="1"/>
</dbReference>
<keyword evidence="3" id="KW-0175">Coiled coil</keyword>
<feature type="compositionally biased region" description="Basic and acidic residues" evidence="6">
    <location>
        <begin position="471"/>
        <end position="480"/>
    </location>
</feature>
<dbReference type="SUPFAM" id="SSF52540">
    <property type="entry name" value="P-loop containing nucleoside triphosphate hydrolases"/>
    <property type="match status" value="1"/>
</dbReference>
<gene>
    <name evidence="8" type="ORF">ACH5RR_020375</name>
</gene>
<evidence type="ECO:0000256" key="2">
    <source>
        <dbReference type="ARBA" id="ARBA00022741"/>
    </source>
</evidence>
<feature type="region of interest" description="Disordered" evidence="6">
    <location>
        <begin position="577"/>
        <end position="602"/>
    </location>
</feature>
<keyword evidence="4" id="KW-0342">GTP-binding</keyword>
<evidence type="ECO:0000256" key="3">
    <source>
        <dbReference type="ARBA" id="ARBA00023054"/>
    </source>
</evidence>
<evidence type="ECO:0000313" key="8">
    <source>
        <dbReference type="EMBL" id="KAL3517786.1"/>
    </source>
</evidence>
<feature type="compositionally biased region" description="Basic residues" evidence="6">
    <location>
        <begin position="535"/>
        <end position="547"/>
    </location>
</feature>
<proteinExistence type="predicted"/>
<name>A0ABD2ZEB1_9GENT</name>
<feature type="compositionally biased region" description="Polar residues" evidence="6">
    <location>
        <begin position="483"/>
        <end position="493"/>
    </location>
</feature>
<dbReference type="GO" id="GO:0005525">
    <property type="term" value="F:GTP binding"/>
    <property type="evidence" value="ECO:0007669"/>
    <property type="project" value="UniProtKB-KW"/>
</dbReference>
<comment type="caution">
    <text evidence="8">The sequence shown here is derived from an EMBL/GenBank/DDBJ whole genome shotgun (WGS) entry which is preliminary data.</text>
</comment>
<dbReference type="InterPro" id="IPR030378">
    <property type="entry name" value="G_CP_dom"/>
</dbReference>
<dbReference type="PANTHER" id="PTHR11089:SF30">
    <property type="entry name" value="GUANINE NUCLEOTIDE-BINDING PROTEIN-LIKE 3 HOMOLOG"/>
    <property type="match status" value="1"/>
</dbReference>
<dbReference type="PROSITE" id="PS51721">
    <property type="entry name" value="G_CP"/>
    <property type="match status" value="1"/>
</dbReference>
<dbReference type="FunFam" id="3.40.50.300:FF:000571">
    <property type="entry name" value="Guanine nucleotide-binding protein-like NSN1"/>
    <property type="match status" value="1"/>
</dbReference>
<dbReference type="Gene3D" id="1.10.1580.10">
    <property type="match status" value="1"/>
</dbReference>
<dbReference type="InterPro" id="IPR006073">
    <property type="entry name" value="GTP-bd"/>
</dbReference>
<comment type="subcellular location">
    <subcellularLocation>
        <location evidence="1">Nucleus</location>
        <location evidence="1">Nucleolus</location>
    </subcellularLocation>
</comment>
<dbReference type="InterPro" id="IPR027417">
    <property type="entry name" value="P-loop_NTPase"/>
</dbReference>
<dbReference type="InterPro" id="IPR014813">
    <property type="entry name" value="Gnl3_N_dom"/>
</dbReference>
<dbReference type="Pfam" id="PF01926">
    <property type="entry name" value="MMR_HSR1"/>
    <property type="match status" value="1"/>
</dbReference>
<dbReference type="InterPro" id="IPR050755">
    <property type="entry name" value="TRAFAC_YlqF/YawG_RiboMat"/>
</dbReference>
<dbReference type="CDD" id="cd04178">
    <property type="entry name" value="Nucleostemin_like"/>
    <property type="match status" value="1"/>
</dbReference>
<dbReference type="Proteomes" id="UP001630127">
    <property type="component" value="Unassembled WGS sequence"/>
</dbReference>
<evidence type="ECO:0000256" key="6">
    <source>
        <dbReference type="SAM" id="MobiDB-lite"/>
    </source>
</evidence>
<accession>A0ABD2ZEB1</accession>
<keyword evidence="2" id="KW-0547">Nucleotide-binding</keyword>
<dbReference type="FunFam" id="1.10.1580.10:FF:000002">
    <property type="entry name" value="Guanine nucleotide-binding protein-like 3 (nucleolar)-like"/>
    <property type="match status" value="1"/>
</dbReference>
<feature type="compositionally biased region" description="Acidic residues" evidence="6">
    <location>
        <begin position="494"/>
        <end position="509"/>
    </location>
</feature>
<feature type="region of interest" description="Disordered" evidence="6">
    <location>
        <begin position="469"/>
        <end position="562"/>
    </location>
</feature>
<dbReference type="PRINTS" id="PR00326">
    <property type="entry name" value="GTP1OBG"/>
</dbReference>
<sequence>MVKKSKKSKSKRVSLKQKYKIIKKVKEHHKKKAKEAKKLGLNKKPKKEKDPGIPNDWPFKEQELKALEARRARALEEIEQKKAARKERAKKRKLGLLEDDVDDVGNKRQNFGEGVNDVQTSLGKKRDNSDRAFYKELVKVIEASDVILEVLDARDPLGSRCVDMEKMVMRSGPEKHLVLLLNKIDLVPREAVEKWLKYLREELPTVAFKCSTQEQKSNLGWKSSSKAGKTSNLLQTSDCLGAETLVKLLKNYSRSHEIKKSITVGVIGLPNVGKSSLINSLKRSHVVNVGATPGLTRSMQEVQLDKNVKLLDCPGVVMLRSSRIDDASIALRNCKRIEKLDDPVGPVKEILRLCPARMLVTLYKVPSFDSVDDFLQKVATVRGKLKKGGIVDVDAAARIVLHDWNEGKIPYYTMPPARNDGEPSEAKIVSEFGKEFNVDEVYGNESSFIGSLKSVIDFNPVEVPSNSPLNFDDKMLEGDAHPASSTQSQNSEDNVVDDGDESMQSEDDAGPSKAKTANNRQNEKLYAEEGILNTKLKKAEKKRKKKDSKSTAMEDDLNDDYDFKVDYVSKESAMDIGEGAGLEDDNNKNKFELPSGVDLENE</sequence>
<feature type="region of interest" description="Disordered" evidence="6">
    <location>
        <begin position="1"/>
        <end position="58"/>
    </location>
</feature>
<evidence type="ECO:0000256" key="5">
    <source>
        <dbReference type="ARBA" id="ARBA00023242"/>
    </source>
</evidence>
<dbReference type="InterPro" id="IPR023179">
    <property type="entry name" value="GTP-bd_ortho_bundle_sf"/>
</dbReference>
<protein>
    <recommendedName>
        <fullName evidence="7">CP-type G domain-containing protein</fullName>
    </recommendedName>
</protein>
<keyword evidence="5" id="KW-0539">Nucleus</keyword>
<dbReference type="PANTHER" id="PTHR11089">
    <property type="entry name" value="GTP-BINDING PROTEIN-RELATED"/>
    <property type="match status" value="1"/>
</dbReference>
<dbReference type="GO" id="GO:0005730">
    <property type="term" value="C:nucleolus"/>
    <property type="evidence" value="ECO:0007669"/>
    <property type="project" value="UniProtKB-SubCell"/>
</dbReference>
<evidence type="ECO:0000256" key="1">
    <source>
        <dbReference type="ARBA" id="ARBA00004604"/>
    </source>
</evidence>
<dbReference type="Gene3D" id="3.40.50.300">
    <property type="entry name" value="P-loop containing nucleotide triphosphate hydrolases"/>
    <property type="match status" value="1"/>
</dbReference>
<dbReference type="GO" id="GO:0051239">
    <property type="term" value="P:regulation of multicellular organismal process"/>
    <property type="evidence" value="ECO:0007669"/>
    <property type="project" value="UniProtKB-ARBA"/>
</dbReference>
<dbReference type="EMBL" id="JBJUIK010000009">
    <property type="protein sequence ID" value="KAL3517786.1"/>
    <property type="molecule type" value="Genomic_DNA"/>
</dbReference>
<keyword evidence="9" id="KW-1185">Reference proteome</keyword>
<evidence type="ECO:0000256" key="4">
    <source>
        <dbReference type="ARBA" id="ARBA00023134"/>
    </source>
</evidence>
<reference evidence="8 9" key="1">
    <citation type="submission" date="2024-11" db="EMBL/GenBank/DDBJ databases">
        <title>A near-complete genome assembly of Cinchona calisaya.</title>
        <authorList>
            <person name="Lian D.C."/>
            <person name="Zhao X.W."/>
            <person name="Wei L."/>
        </authorList>
    </citation>
    <scope>NUCLEOTIDE SEQUENCE [LARGE SCALE GENOMIC DNA]</scope>
    <source>
        <tissue evidence="8">Nenye</tissue>
    </source>
</reference>
<feature type="compositionally biased region" description="Basic residues" evidence="6">
    <location>
        <begin position="1"/>
        <end position="46"/>
    </location>
</feature>
<organism evidence="8 9">
    <name type="scientific">Cinchona calisaya</name>
    <dbReference type="NCBI Taxonomy" id="153742"/>
    <lineage>
        <taxon>Eukaryota</taxon>
        <taxon>Viridiplantae</taxon>
        <taxon>Streptophyta</taxon>
        <taxon>Embryophyta</taxon>
        <taxon>Tracheophyta</taxon>
        <taxon>Spermatophyta</taxon>
        <taxon>Magnoliopsida</taxon>
        <taxon>eudicotyledons</taxon>
        <taxon>Gunneridae</taxon>
        <taxon>Pentapetalae</taxon>
        <taxon>asterids</taxon>
        <taxon>lamiids</taxon>
        <taxon>Gentianales</taxon>
        <taxon>Rubiaceae</taxon>
        <taxon>Cinchonoideae</taxon>
        <taxon>Cinchoneae</taxon>
        <taxon>Cinchona</taxon>
    </lineage>
</organism>